<dbReference type="STRING" id="655355.SAMN05216283_10489"/>
<dbReference type="SUPFAM" id="SSF55874">
    <property type="entry name" value="ATPase domain of HSP90 chaperone/DNA topoisomerase II/histidine kinase"/>
    <property type="match status" value="1"/>
</dbReference>
<keyword evidence="7" id="KW-0472">Membrane</keyword>
<dbReference type="PANTHER" id="PTHR43711">
    <property type="entry name" value="TWO-COMPONENT HISTIDINE KINASE"/>
    <property type="match status" value="1"/>
</dbReference>
<evidence type="ECO:0000256" key="2">
    <source>
        <dbReference type="ARBA" id="ARBA00012438"/>
    </source>
</evidence>
<dbReference type="Gene3D" id="3.30.565.10">
    <property type="entry name" value="Histidine kinase-like ATPase, C-terminal domain"/>
    <property type="match status" value="1"/>
</dbReference>
<dbReference type="InterPro" id="IPR000014">
    <property type="entry name" value="PAS"/>
</dbReference>
<feature type="domain" description="Histidine kinase" evidence="8">
    <location>
        <begin position="470"/>
        <end position="685"/>
    </location>
</feature>
<dbReference type="InterPro" id="IPR050736">
    <property type="entry name" value="Sensor_HK_Regulatory"/>
</dbReference>
<accession>A0A1I2HJC6</accession>
<evidence type="ECO:0000259" key="9">
    <source>
        <dbReference type="PROSITE" id="PS50112"/>
    </source>
</evidence>
<dbReference type="Gene3D" id="1.10.287.130">
    <property type="match status" value="1"/>
</dbReference>
<dbReference type="RefSeq" id="WP_093919776.1">
    <property type="nucleotide sequence ID" value="NZ_FONW01000004.1"/>
</dbReference>
<evidence type="ECO:0000256" key="3">
    <source>
        <dbReference type="ARBA" id="ARBA00022553"/>
    </source>
</evidence>
<dbReference type="SUPFAM" id="SSF47384">
    <property type="entry name" value="Homodimeric domain of signal transducing histidine kinase"/>
    <property type="match status" value="1"/>
</dbReference>
<sequence length="699" mass="80437">MKTELFLKLTRITLDQVEAKTRKKSCEKWILLSIMVLFCLFSTNQKVLAQAQIADQIYYIGLPHVPGLMSRDPSGQVKGLPLELFEAIAHEEQIQFEWVEGSWNELYQQLQVGAIDMLPGTQETPERQASLNFTTSSIYSMWSELYLNKEKRFNSIIELDKQRIGLVRDDNNASGFEKYIAAFDIQFVPVYFSSHADALLSLERQEIYAMAGPSPNLLGELPPHIVSSGLHFNPVELKYAFPGGQHILLQKQIDNRLIAYKRNPNSVYYQLREKYDQARFETAKWHMPLWMQIALPLALLLLASTTLFIIMLKREVTFQTKELKSRETFLRKAIEVGEMGIWQFDVIKDLVYWSEEVYNFTGIPKEKDYLTFEDIRKIIHPDDLEEIRAFLSSIKSNEAFEKECRVINPQKQTIYLRLIGQFIPNKKQPQHLATGIIQNISNQKLYEQELIQAKEKAERNEKLKSAFLANMSHEIRTPLNSIVGFSHLIATEEIDDLRKKDYRKIILKQNEVLLTLVNDIIDISKIESGSIEIRFGQTNVRELILGVFENHQNTCPDNIDFQLDFQLNETSCQVYTDRTRLEQIINNLVSNAFKYTPEGRVVIGCRLSDKPGYFDVFVKDSGIGISQEDQSMLFLRFNQLNNLKQGTGLGLAISQSLAILLNSRIIVISEEGKGSEFYLSFPFQAKKSKEAVPNLQSEA</sequence>
<dbReference type="InterPro" id="IPR036890">
    <property type="entry name" value="HATPase_C_sf"/>
</dbReference>
<dbReference type="InterPro" id="IPR001638">
    <property type="entry name" value="Solute-binding_3/MltF_N"/>
</dbReference>
<dbReference type="SMART" id="SM00062">
    <property type="entry name" value="PBPb"/>
    <property type="match status" value="1"/>
</dbReference>
<organism evidence="10 11">
    <name type="scientific">Sunxiuqinia elliptica</name>
    <dbReference type="NCBI Taxonomy" id="655355"/>
    <lineage>
        <taxon>Bacteria</taxon>
        <taxon>Pseudomonadati</taxon>
        <taxon>Bacteroidota</taxon>
        <taxon>Bacteroidia</taxon>
        <taxon>Marinilabiliales</taxon>
        <taxon>Prolixibacteraceae</taxon>
        <taxon>Sunxiuqinia</taxon>
    </lineage>
</organism>
<keyword evidence="4" id="KW-0808">Transferase</keyword>
<dbReference type="GO" id="GO:0000155">
    <property type="term" value="F:phosphorelay sensor kinase activity"/>
    <property type="evidence" value="ECO:0007669"/>
    <property type="project" value="InterPro"/>
</dbReference>
<gene>
    <name evidence="10" type="ORF">SAMN05216283_10489</name>
</gene>
<dbReference type="PROSITE" id="PS50109">
    <property type="entry name" value="HIS_KIN"/>
    <property type="match status" value="1"/>
</dbReference>
<evidence type="ECO:0000259" key="8">
    <source>
        <dbReference type="PROSITE" id="PS50109"/>
    </source>
</evidence>
<dbReference type="Pfam" id="PF02518">
    <property type="entry name" value="HATPase_c"/>
    <property type="match status" value="1"/>
</dbReference>
<evidence type="ECO:0000256" key="7">
    <source>
        <dbReference type="SAM" id="Phobius"/>
    </source>
</evidence>
<dbReference type="PROSITE" id="PS50112">
    <property type="entry name" value="PAS"/>
    <property type="match status" value="1"/>
</dbReference>
<dbReference type="InterPro" id="IPR004358">
    <property type="entry name" value="Sig_transdc_His_kin-like_C"/>
</dbReference>
<dbReference type="EMBL" id="FONW01000004">
    <property type="protein sequence ID" value="SFF28967.1"/>
    <property type="molecule type" value="Genomic_DNA"/>
</dbReference>
<protein>
    <recommendedName>
        <fullName evidence="2">histidine kinase</fullName>
        <ecNumber evidence="2">2.7.13.3</ecNumber>
    </recommendedName>
</protein>
<keyword evidence="3" id="KW-0597">Phosphoprotein</keyword>
<dbReference type="InterPro" id="IPR003661">
    <property type="entry name" value="HisK_dim/P_dom"/>
</dbReference>
<dbReference type="Proteomes" id="UP000198964">
    <property type="component" value="Unassembled WGS sequence"/>
</dbReference>
<feature type="domain" description="PAS" evidence="9">
    <location>
        <begin position="326"/>
        <end position="398"/>
    </location>
</feature>
<dbReference type="InterPro" id="IPR035965">
    <property type="entry name" value="PAS-like_dom_sf"/>
</dbReference>
<dbReference type="SMART" id="SM00387">
    <property type="entry name" value="HATPase_c"/>
    <property type="match status" value="1"/>
</dbReference>
<keyword evidence="7" id="KW-1133">Transmembrane helix</keyword>
<keyword evidence="7" id="KW-0812">Transmembrane</keyword>
<reference evidence="10 11" key="1">
    <citation type="submission" date="2016-10" db="EMBL/GenBank/DDBJ databases">
        <authorList>
            <person name="de Groot N.N."/>
        </authorList>
    </citation>
    <scope>NUCLEOTIDE SEQUENCE [LARGE SCALE GENOMIC DNA]</scope>
    <source>
        <strain evidence="10 11">CGMCC 1.9156</strain>
    </source>
</reference>
<feature type="transmembrane region" description="Helical" evidence="7">
    <location>
        <begin position="289"/>
        <end position="312"/>
    </location>
</feature>
<evidence type="ECO:0000256" key="5">
    <source>
        <dbReference type="ARBA" id="ARBA00022777"/>
    </source>
</evidence>
<proteinExistence type="predicted"/>
<evidence type="ECO:0000256" key="6">
    <source>
        <dbReference type="ARBA" id="ARBA00023012"/>
    </source>
</evidence>
<dbReference type="SMART" id="SM00388">
    <property type="entry name" value="HisKA"/>
    <property type="match status" value="1"/>
</dbReference>
<dbReference type="AlphaFoldDB" id="A0A1I2HJC6"/>
<evidence type="ECO:0000313" key="11">
    <source>
        <dbReference type="Proteomes" id="UP000198964"/>
    </source>
</evidence>
<dbReference type="Pfam" id="PF00512">
    <property type="entry name" value="HisKA"/>
    <property type="match status" value="1"/>
</dbReference>
<dbReference type="Gene3D" id="3.40.190.10">
    <property type="entry name" value="Periplasmic binding protein-like II"/>
    <property type="match status" value="2"/>
</dbReference>
<comment type="catalytic activity">
    <reaction evidence="1">
        <text>ATP + protein L-histidine = ADP + protein N-phospho-L-histidine.</text>
        <dbReference type="EC" id="2.7.13.3"/>
    </reaction>
</comment>
<dbReference type="InterPro" id="IPR003594">
    <property type="entry name" value="HATPase_dom"/>
</dbReference>
<dbReference type="NCBIfam" id="TIGR00229">
    <property type="entry name" value="sensory_box"/>
    <property type="match status" value="1"/>
</dbReference>
<dbReference type="SUPFAM" id="SSF53850">
    <property type="entry name" value="Periplasmic binding protein-like II"/>
    <property type="match status" value="1"/>
</dbReference>
<keyword evidence="11" id="KW-1185">Reference proteome</keyword>
<dbReference type="InterPro" id="IPR036097">
    <property type="entry name" value="HisK_dim/P_sf"/>
</dbReference>
<dbReference type="SUPFAM" id="SSF55785">
    <property type="entry name" value="PYP-like sensor domain (PAS domain)"/>
    <property type="match status" value="1"/>
</dbReference>
<dbReference type="PANTHER" id="PTHR43711:SF31">
    <property type="entry name" value="HISTIDINE KINASE"/>
    <property type="match status" value="1"/>
</dbReference>
<evidence type="ECO:0000256" key="1">
    <source>
        <dbReference type="ARBA" id="ARBA00000085"/>
    </source>
</evidence>
<evidence type="ECO:0000313" key="10">
    <source>
        <dbReference type="EMBL" id="SFF28967.1"/>
    </source>
</evidence>
<evidence type="ECO:0000256" key="4">
    <source>
        <dbReference type="ARBA" id="ARBA00022679"/>
    </source>
</evidence>
<dbReference type="Pfam" id="PF00497">
    <property type="entry name" value="SBP_bac_3"/>
    <property type="match status" value="1"/>
</dbReference>
<dbReference type="CDD" id="cd00082">
    <property type="entry name" value="HisKA"/>
    <property type="match status" value="1"/>
</dbReference>
<dbReference type="Gene3D" id="3.30.450.20">
    <property type="entry name" value="PAS domain"/>
    <property type="match status" value="1"/>
</dbReference>
<name>A0A1I2HJC6_9BACT</name>
<keyword evidence="5" id="KW-0418">Kinase</keyword>
<keyword evidence="6" id="KW-0902">Two-component regulatory system</keyword>
<dbReference type="PRINTS" id="PR00344">
    <property type="entry name" value="BCTRLSENSOR"/>
</dbReference>
<dbReference type="EC" id="2.7.13.3" evidence="2"/>
<dbReference type="InterPro" id="IPR005467">
    <property type="entry name" value="His_kinase_dom"/>
</dbReference>